<reference evidence="2 3" key="1">
    <citation type="submission" date="2020-01" db="EMBL/GenBank/DDBJ databases">
        <title>Genome sequencing of strain KACC 21507.</title>
        <authorList>
            <person name="Heo J."/>
            <person name="Kim S.-J."/>
            <person name="Kim J.-S."/>
            <person name="Hong S.-B."/>
            <person name="Kwon S.-W."/>
        </authorList>
    </citation>
    <scope>NUCLEOTIDE SEQUENCE [LARGE SCALE GENOMIC DNA]</scope>
    <source>
        <strain evidence="2 3">KACC 21507</strain>
    </source>
</reference>
<feature type="transmembrane region" description="Helical" evidence="1">
    <location>
        <begin position="118"/>
        <end position="143"/>
    </location>
</feature>
<feature type="transmembrane region" description="Helical" evidence="1">
    <location>
        <begin position="32"/>
        <end position="51"/>
    </location>
</feature>
<keyword evidence="1" id="KW-1133">Transmembrane helix</keyword>
<dbReference type="InterPro" id="IPR007427">
    <property type="entry name" value="DUF475"/>
</dbReference>
<keyword evidence="1" id="KW-0472">Membrane</keyword>
<dbReference type="NCBIfam" id="NF010620">
    <property type="entry name" value="PRK14013.2-6"/>
    <property type="match status" value="1"/>
</dbReference>
<sequence>MRYFRGSLLFSVVCLILAAFIGYQPAHSFSQAFSSVFLCLVLGFLEVSLSFDNTVVNASVLQTMSEIWQKRFLTWGLLIAVFGMRLIFPVMIVCMAGHLGPLSAINLALAHPHQYAKILAEAHTAIMGFGGAFLFMVGLDFFFNEEKKIHWIKFIESPLQKLSSCQGVEIAVVLVALYVVSRFLPQSEALTFLTSSMFGLITYIAVQSMGQLLEAPKGAPQQVAKAGLGAFLYLEMMDASFSFDGVIGAFAITTNLFIIMLGLGIGAMFVRSLTMVLVKTGSLAEYRYLEHGAFWAILALAIIMMISTFYEIPEIITGLIGIGLIGLSYLSSIKKIR</sequence>
<feature type="transmembrane region" description="Helical" evidence="1">
    <location>
        <begin position="315"/>
        <end position="333"/>
    </location>
</feature>
<feature type="transmembrane region" description="Helical" evidence="1">
    <location>
        <begin position="72"/>
        <end position="98"/>
    </location>
</feature>
<dbReference type="KEGG" id="bomb:GT348_00530"/>
<feature type="transmembrane region" description="Helical" evidence="1">
    <location>
        <begin position="291"/>
        <end position="309"/>
    </location>
</feature>
<protein>
    <submittedName>
        <fullName evidence="2">DUF475 domain-containing protein</fullName>
    </submittedName>
</protein>
<feature type="transmembrane region" description="Helical" evidence="1">
    <location>
        <begin position="246"/>
        <end position="270"/>
    </location>
</feature>
<keyword evidence="3" id="KW-1185">Reference proteome</keyword>
<dbReference type="AlphaFoldDB" id="A0A6P1NDD6"/>
<feature type="transmembrane region" description="Helical" evidence="1">
    <location>
        <begin position="189"/>
        <end position="206"/>
    </location>
</feature>
<dbReference type="PANTHER" id="PTHR30238">
    <property type="entry name" value="MEMBRANE BOUND PREDICTED REDOX MODULATOR"/>
    <property type="match status" value="1"/>
</dbReference>
<organism evidence="2 3">
    <name type="scientific">Aristophania vespae</name>
    <dbReference type="NCBI Taxonomy" id="2697033"/>
    <lineage>
        <taxon>Bacteria</taxon>
        <taxon>Pseudomonadati</taxon>
        <taxon>Pseudomonadota</taxon>
        <taxon>Alphaproteobacteria</taxon>
        <taxon>Acetobacterales</taxon>
        <taxon>Acetobacteraceae</taxon>
        <taxon>Aristophania</taxon>
    </lineage>
</organism>
<dbReference type="Proteomes" id="UP000463975">
    <property type="component" value="Chromosome"/>
</dbReference>
<gene>
    <name evidence="2" type="ORF">GT348_00530</name>
</gene>
<dbReference type="PANTHER" id="PTHR30238:SF4">
    <property type="entry name" value="SLL1022 PROTEIN"/>
    <property type="match status" value="1"/>
</dbReference>
<dbReference type="NCBIfam" id="NF010613">
    <property type="entry name" value="PRK14013.1-3"/>
    <property type="match status" value="1"/>
</dbReference>
<keyword evidence="1" id="KW-0812">Transmembrane</keyword>
<evidence type="ECO:0000256" key="1">
    <source>
        <dbReference type="SAM" id="Phobius"/>
    </source>
</evidence>
<dbReference type="Pfam" id="PF04332">
    <property type="entry name" value="DUF475"/>
    <property type="match status" value="1"/>
</dbReference>
<name>A0A6P1NDD6_9PROT</name>
<accession>A0A6P1NDD6</accession>
<proteinExistence type="predicted"/>
<evidence type="ECO:0000313" key="3">
    <source>
        <dbReference type="Proteomes" id="UP000463975"/>
    </source>
</evidence>
<evidence type="ECO:0000313" key="2">
    <source>
        <dbReference type="EMBL" id="QHI96316.1"/>
    </source>
</evidence>
<dbReference type="EMBL" id="CP047652">
    <property type="protein sequence ID" value="QHI96316.1"/>
    <property type="molecule type" value="Genomic_DNA"/>
</dbReference>